<proteinExistence type="predicted"/>
<evidence type="ECO:0000256" key="2">
    <source>
        <dbReference type="SAM" id="Coils"/>
    </source>
</evidence>
<feature type="coiled-coil region" evidence="2">
    <location>
        <begin position="214"/>
        <end position="241"/>
    </location>
</feature>
<feature type="coiled-coil region" evidence="2">
    <location>
        <begin position="62"/>
        <end position="152"/>
    </location>
</feature>
<feature type="compositionally biased region" description="Basic and acidic residues" evidence="3">
    <location>
        <begin position="13"/>
        <end position="23"/>
    </location>
</feature>
<dbReference type="GO" id="GO:0007286">
    <property type="term" value="P:spermatid development"/>
    <property type="evidence" value="ECO:0007669"/>
    <property type="project" value="TreeGrafter"/>
</dbReference>
<evidence type="ECO:0000259" key="4">
    <source>
        <dbReference type="Pfam" id="PF13863"/>
    </source>
</evidence>
<feature type="domain" description="DUF4200" evidence="4">
    <location>
        <begin position="51"/>
        <end position="168"/>
    </location>
</feature>
<dbReference type="EMBL" id="JAHGAV010000105">
    <property type="protein sequence ID" value="KAG6932059.1"/>
    <property type="molecule type" value="Genomic_DNA"/>
</dbReference>
<dbReference type="InterPro" id="IPR025252">
    <property type="entry name" value="DUF4200"/>
</dbReference>
<dbReference type="PANTHER" id="PTHR21683:SF8">
    <property type="entry name" value="COILED-COIL DOMAIN-CONTAINING PROTEIN 42"/>
    <property type="match status" value="1"/>
</dbReference>
<protein>
    <submittedName>
        <fullName evidence="5">Coiled-coil domain containing 42</fullName>
    </submittedName>
</protein>
<evidence type="ECO:0000313" key="6">
    <source>
        <dbReference type="Proteomes" id="UP000765507"/>
    </source>
</evidence>
<dbReference type="AlphaFoldDB" id="A0A8T1ST18"/>
<reference evidence="5 6" key="1">
    <citation type="journal article" date="2020" name="G3 (Bethesda)">
        <title>Draft Genome of the Common Snapping Turtle, Chelydra serpentina, a Model for Phenotypic Plasticity in Reptiles.</title>
        <authorList>
            <person name="Das D."/>
            <person name="Singh S.K."/>
            <person name="Bierstedt J."/>
            <person name="Erickson A."/>
            <person name="Galli G.L.J."/>
            <person name="Crossley D.A. 2nd"/>
            <person name="Rhen T."/>
        </authorList>
    </citation>
    <scope>NUCLEOTIDE SEQUENCE [LARGE SCALE GENOMIC DNA]</scope>
    <source>
        <strain evidence="5">KW</strain>
    </source>
</reference>
<evidence type="ECO:0000256" key="1">
    <source>
        <dbReference type="ARBA" id="ARBA00023054"/>
    </source>
</evidence>
<comment type="caution">
    <text evidence="5">The sequence shown here is derived from an EMBL/GenBank/DDBJ whole genome shotgun (WGS) entry which is preliminary data.</text>
</comment>
<dbReference type="PANTHER" id="PTHR21683">
    <property type="entry name" value="COILED-COIL DOMAIN-CONTAINING PROTEIN 42 LIKE-2-LIKE-RELATED"/>
    <property type="match status" value="1"/>
</dbReference>
<gene>
    <name evidence="5" type="primary">CCDC42</name>
    <name evidence="5" type="ORF">G0U57_000434</name>
</gene>
<keyword evidence="1 2" id="KW-0175">Coiled coil</keyword>
<keyword evidence="6" id="KW-1185">Reference proteome</keyword>
<organism evidence="5 6">
    <name type="scientific">Chelydra serpentina</name>
    <name type="common">Snapping turtle</name>
    <name type="synonym">Testudo serpentina</name>
    <dbReference type="NCBI Taxonomy" id="8475"/>
    <lineage>
        <taxon>Eukaryota</taxon>
        <taxon>Metazoa</taxon>
        <taxon>Chordata</taxon>
        <taxon>Craniata</taxon>
        <taxon>Vertebrata</taxon>
        <taxon>Euteleostomi</taxon>
        <taxon>Archelosauria</taxon>
        <taxon>Testudinata</taxon>
        <taxon>Testudines</taxon>
        <taxon>Cryptodira</taxon>
        <taxon>Durocryptodira</taxon>
        <taxon>Americhelydia</taxon>
        <taxon>Chelydroidea</taxon>
        <taxon>Chelydridae</taxon>
        <taxon>Chelydra</taxon>
    </lineage>
</organism>
<dbReference type="OrthoDB" id="2134857at2759"/>
<dbReference type="Proteomes" id="UP000765507">
    <property type="component" value="Unassembled WGS sequence"/>
</dbReference>
<accession>A0A8T1ST18</accession>
<name>A0A8T1ST18_CHESE</name>
<feature type="region of interest" description="Disordered" evidence="3">
    <location>
        <begin position="1"/>
        <end position="47"/>
    </location>
</feature>
<evidence type="ECO:0000256" key="3">
    <source>
        <dbReference type="SAM" id="MobiDB-lite"/>
    </source>
</evidence>
<evidence type="ECO:0000313" key="5">
    <source>
        <dbReference type="EMBL" id="KAG6932059.1"/>
    </source>
</evidence>
<dbReference type="Pfam" id="PF13863">
    <property type="entry name" value="DUF4200"/>
    <property type="match status" value="1"/>
</dbReference>
<sequence>MEPATKPLSAGGSDKEGGEERALGRAGGSRSGTVRKFPATEEQSPSPSIRLLEKKKEATLVHRAMEAQKEAFRTRMEALNNRWEELRAKEIQLKAYIKKFEQFIQENDQKRIRALKKANREKELKKQRVKELAKAKLDMAVLKQEHQRLSNKLQQYSIFNKYLEKVVKVSEFEEIREVIGRYKTLVGMHQDLMQSAQEGLEMIEQAKVRLSHYTEEKDDEILQHNNELARLQMRFDHARSDVIVWESRWAHIQNTAAKKTLMLGTIKMATLNLFQSVSKQLKETLSVPVEDTHKQLDMIQQFIQDLSDIWAEVKKKDIQSRSMIVVVKDV</sequence>
<dbReference type="GO" id="GO:0005856">
    <property type="term" value="C:cytoskeleton"/>
    <property type="evidence" value="ECO:0007669"/>
    <property type="project" value="UniProtKB-ARBA"/>
</dbReference>
<dbReference type="InterPro" id="IPR051147">
    <property type="entry name" value="CFAP_domain-containing"/>
</dbReference>